<dbReference type="EMBL" id="BGPR01054544">
    <property type="protein sequence ID" value="GBO31282.1"/>
    <property type="molecule type" value="Genomic_DNA"/>
</dbReference>
<gene>
    <name evidence="1" type="ORF">AVEN_202555_1</name>
</gene>
<protein>
    <submittedName>
        <fullName evidence="1">Uncharacterized protein</fullName>
    </submittedName>
</protein>
<name>A0A4Y2W2R5_ARAVE</name>
<feature type="non-terminal residue" evidence="1">
    <location>
        <position position="55"/>
    </location>
</feature>
<accession>A0A4Y2W2R5</accession>
<reference evidence="1 2" key="1">
    <citation type="journal article" date="2019" name="Sci. Rep.">
        <title>Orb-weaving spider Araneus ventricosus genome elucidates the spidroin gene catalogue.</title>
        <authorList>
            <person name="Kono N."/>
            <person name="Nakamura H."/>
            <person name="Ohtoshi R."/>
            <person name="Moran D.A.P."/>
            <person name="Shinohara A."/>
            <person name="Yoshida Y."/>
            <person name="Fujiwara M."/>
            <person name="Mori M."/>
            <person name="Tomita M."/>
            <person name="Arakawa K."/>
        </authorList>
    </citation>
    <scope>NUCLEOTIDE SEQUENCE [LARGE SCALE GENOMIC DNA]</scope>
</reference>
<organism evidence="1 2">
    <name type="scientific">Araneus ventricosus</name>
    <name type="common">Orbweaver spider</name>
    <name type="synonym">Epeira ventricosa</name>
    <dbReference type="NCBI Taxonomy" id="182803"/>
    <lineage>
        <taxon>Eukaryota</taxon>
        <taxon>Metazoa</taxon>
        <taxon>Ecdysozoa</taxon>
        <taxon>Arthropoda</taxon>
        <taxon>Chelicerata</taxon>
        <taxon>Arachnida</taxon>
        <taxon>Araneae</taxon>
        <taxon>Araneomorphae</taxon>
        <taxon>Entelegynae</taxon>
        <taxon>Araneoidea</taxon>
        <taxon>Araneidae</taxon>
        <taxon>Araneus</taxon>
    </lineage>
</organism>
<sequence length="55" mass="6115">MDSKTQVKKTPVTGINNLERKKAKDRKSSRLNVFICSAGGKSSSCQELVHNYDES</sequence>
<comment type="caution">
    <text evidence="1">The sequence shown here is derived from an EMBL/GenBank/DDBJ whole genome shotgun (WGS) entry which is preliminary data.</text>
</comment>
<dbReference type="Proteomes" id="UP000499080">
    <property type="component" value="Unassembled WGS sequence"/>
</dbReference>
<evidence type="ECO:0000313" key="2">
    <source>
        <dbReference type="Proteomes" id="UP000499080"/>
    </source>
</evidence>
<proteinExistence type="predicted"/>
<keyword evidence="2" id="KW-1185">Reference proteome</keyword>
<evidence type="ECO:0000313" key="1">
    <source>
        <dbReference type="EMBL" id="GBO31282.1"/>
    </source>
</evidence>
<dbReference type="AlphaFoldDB" id="A0A4Y2W2R5"/>